<dbReference type="Gene3D" id="3.90.45.10">
    <property type="entry name" value="Peptide deformylase"/>
    <property type="match status" value="1"/>
</dbReference>
<evidence type="ECO:0000313" key="2">
    <source>
        <dbReference type="EMBL" id="PIM95212.1"/>
    </source>
</evidence>
<dbReference type="EMBL" id="NXGM01000020">
    <property type="protein sequence ID" value="PIM95523.1"/>
    <property type="molecule type" value="Genomic_DNA"/>
</dbReference>
<name>A0ABX4MGI5_9HYPH</name>
<dbReference type="InterPro" id="IPR036821">
    <property type="entry name" value="Peptide_deformylase_sf"/>
</dbReference>
<organism evidence="3 4">
    <name type="scientific">Candidatus Hodgkinia cicadicola</name>
    <dbReference type="NCBI Taxonomy" id="573658"/>
    <lineage>
        <taxon>Bacteria</taxon>
        <taxon>Pseudomonadati</taxon>
        <taxon>Pseudomonadota</taxon>
        <taxon>Alphaproteobacteria</taxon>
        <taxon>Hyphomicrobiales</taxon>
        <taxon>Candidatus Hodgkinia</taxon>
    </lineage>
</organism>
<comment type="similarity">
    <text evidence="1">Belongs to the polypeptide deformylase family.</text>
</comment>
<sequence>MSPNILRYPMPAIRINNTKLLYPSIYCVHRLIHLMITNSALGISSSQVGWPYGIFVINLPTVSWKRKLHVLAYPTLVYDSEYRKVFYEACLSTSNEYSINRRKKLIVTCYDVLRDTVCVIKSHSLFTACLQHEWDHNKGYLILDRHGNS</sequence>
<dbReference type="EC" id="3.5.1.88" evidence="3"/>
<gene>
    <name evidence="3" type="primary">def</name>
    <name evidence="2" type="ORF">magneo_244</name>
    <name evidence="3" type="ORF">magneo_93</name>
</gene>
<protein>
    <submittedName>
        <fullName evidence="3">Peptide deformylase</fullName>
        <ecNumber evidence="3">3.5.1.88</ecNumber>
    </submittedName>
</protein>
<dbReference type="Pfam" id="PF01327">
    <property type="entry name" value="Pep_deformylase"/>
    <property type="match status" value="1"/>
</dbReference>
<accession>A0ABX4MGI5</accession>
<dbReference type="PANTHER" id="PTHR10458:SF22">
    <property type="entry name" value="PEPTIDE DEFORMYLASE"/>
    <property type="match status" value="1"/>
</dbReference>
<proteinExistence type="inferred from homology"/>
<keyword evidence="3" id="KW-0378">Hydrolase</keyword>
<dbReference type="PRINTS" id="PR01576">
    <property type="entry name" value="PDEFORMYLASE"/>
</dbReference>
<evidence type="ECO:0000256" key="1">
    <source>
        <dbReference type="ARBA" id="ARBA00010759"/>
    </source>
</evidence>
<dbReference type="InterPro" id="IPR023635">
    <property type="entry name" value="Peptide_deformylase"/>
</dbReference>
<dbReference type="PANTHER" id="PTHR10458">
    <property type="entry name" value="PEPTIDE DEFORMYLASE"/>
    <property type="match status" value="1"/>
</dbReference>
<reference evidence="3 4" key="1">
    <citation type="submission" date="2017-09" db="EMBL/GenBank/DDBJ databases">
        <authorList>
            <person name="Campbell M.A."/>
            <person name="Lukasik P."/>
            <person name="Simon C."/>
            <person name="McCutcheon J.P."/>
        </authorList>
    </citation>
    <scope>NUCLEOTIDE SEQUENCE [LARGE SCALE GENOMIC DNA]</scope>
    <source>
        <strain evidence="3 4">MAGNEO</strain>
    </source>
</reference>
<dbReference type="SUPFAM" id="SSF56420">
    <property type="entry name" value="Peptide deformylase"/>
    <property type="match status" value="1"/>
</dbReference>
<dbReference type="GO" id="GO:0042586">
    <property type="term" value="F:peptide deformylase activity"/>
    <property type="evidence" value="ECO:0007669"/>
    <property type="project" value="UniProtKB-EC"/>
</dbReference>
<evidence type="ECO:0000313" key="4">
    <source>
        <dbReference type="Proteomes" id="UP000228684"/>
    </source>
</evidence>
<comment type="caution">
    <text evidence="3">The sequence shown here is derived from an EMBL/GenBank/DDBJ whole genome shotgun (WGS) entry which is preliminary data.</text>
</comment>
<dbReference type="Proteomes" id="UP000228684">
    <property type="component" value="Unassembled WGS sequence"/>
</dbReference>
<evidence type="ECO:0000313" key="3">
    <source>
        <dbReference type="EMBL" id="PIM95523.1"/>
    </source>
</evidence>
<dbReference type="EMBL" id="NXGM01000079">
    <property type="protein sequence ID" value="PIM95212.1"/>
    <property type="molecule type" value="Genomic_DNA"/>
</dbReference>
<keyword evidence="4" id="KW-1185">Reference proteome</keyword>